<dbReference type="Pfam" id="PF00954">
    <property type="entry name" value="S_locus_glycop"/>
    <property type="match status" value="1"/>
</dbReference>
<proteinExistence type="predicted"/>
<keyword evidence="5" id="KW-1185">Reference proteome</keyword>
<name>A0A835JE38_9ROSI</name>
<comment type="caution">
    <text evidence="4">The sequence shown here is derived from an EMBL/GenBank/DDBJ whole genome shotgun (WGS) entry which is preliminary data.</text>
</comment>
<dbReference type="AlphaFoldDB" id="A0A835JE38"/>
<dbReference type="EMBL" id="JADGMS010000016">
    <property type="protein sequence ID" value="KAF9666864.1"/>
    <property type="molecule type" value="Genomic_DNA"/>
</dbReference>
<gene>
    <name evidence="4" type="ORF">SADUNF_Sadunf16G0273100</name>
</gene>
<evidence type="ECO:0000313" key="4">
    <source>
        <dbReference type="EMBL" id="KAF9666864.1"/>
    </source>
</evidence>
<dbReference type="Proteomes" id="UP000657918">
    <property type="component" value="Chromosome 16"/>
</dbReference>
<keyword evidence="1" id="KW-0732">Signal</keyword>
<reference evidence="4 5" key="1">
    <citation type="submission" date="2020-10" db="EMBL/GenBank/DDBJ databases">
        <title>Plant Genome Project.</title>
        <authorList>
            <person name="Zhang R.-G."/>
        </authorList>
    </citation>
    <scope>NUCLEOTIDE SEQUENCE [LARGE SCALE GENOMIC DNA]</scope>
    <source>
        <strain evidence="4">FAFU-HL-1</strain>
        <tissue evidence="4">Leaf</tissue>
    </source>
</reference>
<dbReference type="PANTHER" id="PTHR32444">
    <property type="entry name" value="BULB-TYPE LECTIN DOMAIN-CONTAINING PROTEIN"/>
    <property type="match status" value="1"/>
</dbReference>
<sequence>MVGRIASGLDVILSHQGHGIVLGLVAETCFTCDGDNSIMSSKLGLNQDGIVRRLTCSDRMNDWNVHSSALGDACDSYAYCGAHDWSSGCVRRTPLNCRHEDGFVKYSNIKLARANNWAKNASMTTHKTQDEMLE</sequence>
<protein>
    <recommendedName>
        <fullName evidence="3">S-locus glycoprotein domain-containing protein</fullName>
    </recommendedName>
</protein>
<keyword evidence="2" id="KW-1015">Disulfide bond</keyword>
<evidence type="ECO:0000256" key="2">
    <source>
        <dbReference type="ARBA" id="ARBA00023157"/>
    </source>
</evidence>
<dbReference type="PANTHER" id="PTHR32444:SF235">
    <property type="entry name" value="OS01G0783900 PROTEIN"/>
    <property type="match status" value="1"/>
</dbReference>
<dbReference type="GO" id="GO:0048544">
    <property type="term" value="P:recognition of pollen"/>
    <property type="evidence" value="ECO:0007669"/>
    <property type="project" value="InterPro"/>
</dbReference>
<evidence type="ECO:0000259" key="3">
    <source>
        <dbReference type="Pfam" id="PF00954"/>
    </source>
</evidence>
<dbReference type="InterPro" id="IPR000858">
    <property type="entry name" value="S_locus_glycoprot_dom"/>
</dbReference>
<evidence type="ECO:0000313" key="5">
    <source>
        <dbReference type="Proteomes" id="UP000657918"/>
    </source>
</evidence>
<feature type="domain" description="S-locus glycoprotein" evidence="3">
    <location>
        <begin position="29"/>
        <end position="105"/>
    </location>
</feature>
<accession>A0A835JE38</accession>
<evidence type="ECO:0000256" key="1">
    <source>
        <dbReference type="ARBA" id="ARBA00022729"/>
    </source>
</evidence>
<organism evidence="4 5">
    <name type="scientific">Salix dunnii</name>
    <dbReference type="NCBI Taxonomy" id="1413687"/>
    <lineage>
        <taxon>Eukaryota</taxon>
        <taxon>Viridiplantae</taxon>
        <taxon>Streptophyta</taxon>
        <taxon>Embryophyta</taxon>
        <taxon>Tracheophyta</taxon>
        <taxon>Spermatophyta</taxon>
        <taxon>Magnoliopsida</taxon>
        <taxon>eudicotyledons</taxon>
        <taxon>Gunneridae</taxon>
        <taxon>Pentapetalae</taxon>
        <taxon>rosids</taxon>
        <taxon>fabids</taxon>
        <taxon>Malpighiales</taxon>
        <taxon>Salicaceae</taxon>
        <taxon>Saliceae</taxon>
        <taxon>Salix</taxon>
    </lineage>
</organism>